<feature type="domain" description="FAD-dependent oxidoreductase 2 FAD-binding" evidence="16">
    <location>
        <begin position="242"/>
        <end position="277"/>
    </location>
</feature>
<keyword evidence="7" id="KW-0812">Transmembrane</keyword>
<sequence length="771" mass="81568">MLLVAPLIADISHSERLMVYNTANRHVAAVSALLDALFPALDQEATAAREAGNEAQAIFLETSGAKDPAVALLVLEAISELPPETQRGLTLILELLQWRMGTLLLGGTAALSSSPPFLQPFTQLSLPARTSILQAWATSSIPKLLEAFKGIKALFMSTLFSYTDTKGANPLWPAIQYVGPDAQRPAHPCEDKRRSEQMLCAATIDLNDYTDPASLQQALASLPHTPAEEVKACGGAVQGVCDVVVIGSGAGGGVAAALLAQAGAKVIIVEKGNYTRAADLSLLERDAFQGMYEGGGLATTDNAGINILAGATLGGGTRINWSASFPTPAHVRREWAEEHGLSAFQSSEYDAALDAVTTRLGVTVGILEHSKANAKLKEGLERLGLHSGEIPRNSSRGHACGHCSFGCAHGDKQDATATFLADAVQAGAGIITGAFAEKITLAEAPQGSDRLQIVQGVAIKCQRPPGVGSKNTDVGVSDLRLHLKCKYVISSAGALHTPALLQRSGITVGGQVGKHLRMHPATVVTAKFPEEDGPILGWDGAIMSTFSSEAADWEQSGYGPLLATPSAHPGLTAASFPWPDGAEYKMKTLTFPFTAGALIYVRDKDSGTVYLGSDKLPRISYWPSKHDTASMMKGMLLGLRALVAAGAESVMVLYTSRRATFRPARSSTTGLLMNASEFEQYLNQVQLEGIDLNAMAVLTAHQMGSTRMGVAKETSAVDGNGECWDVRNLYVADAALMPTSTGVNPMITIEATVWMLMSRLALKYRAELIHL</sequence>
<reference evidence="18 19" key="1">
    <citation type="submission" date="2023-10" db="EMBL/GenBank/DDBJ databases">
        <authorList>
            <person name="Maclean D."/>
            <person name="Macfadyen A."/>
        </authorList>
    </citation>
    <scope>NUCLEOTIDE SEQUENCE [LARGE SCALE GENOMIC DNA]</scope>
</reference>
<evidence type="ECO:0000256" key="5">
    <source>
        <dbReference type="ARBA" id="ARBA00013125"/>
    </source>
</evidence>
<evidence type="ECO:0000256" key="7">
    <source>
        <dbReference type="ARBA" id="ARBA00022692"/>
    </source>
</evidence>
<evidence type="ECO:0000256" key="3">
    <source>
        <dbReference type="ARBA" id="ARBA00004370"/>
    </source>
</evidence>
<proteinExistence type="inferred from homology"/>
<keyword evidence="10 12" id="KW-0560">Oxidoreductase</keyword>
<dbReference type="PRINTS" id="PR00411">
    <property type="entry name" value="PNDRDTASEI"/>
</dbReference>
<name>A0AAV1IBA3_9CHLO</name>
<comment type="catalytic activity">
    <reaction evidence="1 12">
        <text>a long-chain primary fatty alcohol + O2 = a long-chain fatty aldehyde + H2O2</text>
        <dbReference type="Rhea" id="RHEA:22756"/>
        <dbReference type="ChEBI" id="CHEBI:15379"/>
        <dbReference type="ChEBI" id="CHEBI:16240"/>
        <dbReference type="ChEBI" id="CHEBI:17176"/>
        <dbReference type="ChEBI" id="CHEBI:77396"/>
        <dbReference type="EC" id="1.1.3.20"/>
    </reaction>
</comment>
<organism evidence="18 19">
    <name type="scientific">Coccomyxa viridis</name>
    <dbReference type="NCBI Taxonomy" id="1274662"/>
    <lineage>
        <taxon>Eukaryota</taxon>
        <taxon>Viridiplantae</taxon>
        <taxon>Chlorophyta</taxon>
        <taxon>core chlorophytes</taxon>
        <taxon>Trebouxiophyceae</taxon>
        <taxon>Trebouxiophyceae incertae sedis</taxon>
        <taxon>Coccomyxaceae</taxon>
        <taxon>Coccomyxa</taxon>
    </lineage>
</organism>
<evidence type="ECO:0000256" key="2">
    <source>
        <dbReference type="ARBA" id="ARBA00003842"/>
    </source>
</evidence>
<keyword evidence="11 12" id="KW-0472">Membrane</keyword>
<dbReference type="Pfam" id="PF00732">
    <property type="entry name" value="GMC_oxred_N"/>
    <property type="match status" value="1"/>
</dbReference>
<evidence type="ECO:0000256" key="11">
    <source>
        <dbReference type="ARBA" id="ARBA00023136"/>
    </source>
</evidence>
<dbReference type="PANTHER" id="PTHR46056:SF12">
    <property type="entry name" value="LONG-CHAIN-ALCOHOL OXIDASE"/>
    <property type="match status" value="1"/>
</dbReference>
<evidence type="ECO:0000256" key="10">
    <source>
        <dbReference type="ARBA" id="ARBA00023002"/>
    </source>
</evidence>
<dbReference type="Proteomes" id="UP001314263">
    <property type="component" value="Unassembled WGS sequence"/>
</dbReference>
<evidence type="ECO:0000256" key="14">
    <source>
        <dbReference type="PIRSR" id="PIRSR028937-2"/>
    </source>
</evidence>
<dbReference type="PIRSF" id="PIRSF028937">
    <property type="entry name" value="Lg_Ch_AO"/>
    <property type="match status" value="1"/>
</dbReference>
<comment type="caution">
    <text evidence="18">The sequence shown here is derived from an EMBL/GenBank/DDBJ whole genome shotgun (WGS) entry which is preliminary data.</text>
</comment>
<dbReference type="Pfam" id="PF05199">
    <property type="entry name" value="GMC_oxred_C"/>
    <property type="match status" value="1"/>
</dbReference>
<evidence type="ECO:0000256" key="8">
    <source>
        <dbReference type="ARBA" id="ARBA00022827"/>
    </source>
</evidence>
<dbReference type="Pfam" id="PF00890">
    <property type="entry name" value="FAD_binding_2"/>
    <property type="match status" value="1"/>
</dbReference>
<evidence type="ECO:0000259" key="15">
    <source>
        <dbReference type="Pfam" id="PF00732"/>
    </source>
</evidence>
<dbReference type="EMBL" id="CAUYUE010000010">
    <property type="protein sequence ID" value="CAK0784623.1"/>
    <property type="molecule type" value="Genomic_DNA"/>
</dbReference>
<evidence type="ECO:0000256" key="1">
    <source>
        <dbReference type="ARBA" id="ARBA00000920"/>
    </source>
</evidence>
<dbReference type="InterPro" id="IPR003953">
    <property type="entry name" value="FAD-dep_OxRdtase_2_FAD-bd"/>
</dbReference>
<dbReference type="PANTHER" id="PTHR46056">
    <property type="entry name" value="LONG-CHAIN-ALCOHOL OXIDASE"/>
    <property type="match status" value="1"/>
</dbReference>
<dbReference type="InterPro" id="IPR036188">
    <property type="entry name" value="FAD/NAD-bd_sf"/>
</dbReference>
<comment type="function">
    <text evidence="2 12">Long-chain fatty alcohol oxidase involved in the omega-oxidation pathway of lipid degradation.</text>
</comment>
<dbReference type="GO" id="GO:0016020">
    <property type="term" value="C:membrane"/>
    <property type="evidence" value="ECO:0007669"/>
    <property type="project" value="UniProtKB-SubCell"/>
</dbReference>
<dbReference type="EC" id="1.1.3.20" evidence="5 12"/>
<evidence type="ECO:0000313" key="19">
    <source>
        <dbReference type="Proteomes" id="UP001314263"/>
    </source>
</evidence>
<keyword evidence="8 14" id="KW-0274">FAD</keyword>
<comment type="similarity">
    <text evidence="4 12">Belongs to the GMC oxidoreductase family.</text>
</comment>
<evidence type="ECO:0000256" key="6">
    <source>
        <dbReference type="ARBA" id="ARBA00022630"/>
    </source>
</evidence>
<keyword evidence="19" id="KW-1185">Reference proteome</keyword>
<dbReference type="AlphaFoldDB" id="A0AAV1IBA3"/>
<evidence type="ECO:0000256" key="13">
    <source>
        <dbReference type="PIRSR" id="PIRSR028937-1"/>
    </source>
</evidence>
<feature type="domain" description="Glucose-methanol-choline oxidoreductase C-terminal" evidence="17">
    <location>
        <begin position="605"/>
        <end position="751"/>
    </location>
</feature>
<keyword evidence="9" id="KW-1133">Transmembrane helix</keyword>
<dbReference type="SUPFAM" id="SSF51905">
    <property type="entry name" value="FAD/NAD(P)-binding domain"/>
    <property type="match status" value="1"/>
</dbReference>
<evidence type="ECO:0000313" key="18">
    <source>
        <dbReference type="EMBL" id="CAK0784623.1"/>
    </source>
</evidence>
<feature type="domain" description="Glucose-methanol-choline oxidoreductase N-terminal" evidence="15">
    <location>
        <begin position="289"/>
        <end position="521"/>
    </location>
</feature>
<evidence type="ECO:0000256" key="12">
    <source>
        <dbReference type="PIRNR" id="PIRNR028937"/>
    </source>
</evidence>
<feature type="active site" description="Proton acceptor" evidence="13">
    <location>
        <position position="701"/>
    </location>
</feature>
<evidence type="ECO:0000259" key="17">
    <source>
        <dbReference type="Pfam" id="PF05199"/>
    </source>
</evidence>
<feature type="binding site" evidence="14">
    <location>
        <begin position="241"/>
        <end position="256"/>
    </location>
    <ligand>
        <name>FAD</name>
        <dbReference type="ChEBI" id="CHEBI:57692"/>
    </ligand>
</feature>
<dbReference type="InterPro" id="IPR000172">
    <property type="entry name" value="GMC_OxRdtase_N"/>
</dbReference>
<comment type="subcellular location">
    <subcellularLocation>
        <location evidence="3 12">Membrane</location>
    </subcellularLocation>
</comment>
<dbReference type="GO" id="GO:0050660">
    <property type="term" value="F:flavin adenine dinucleotide binding"/>
    <property type="evidence" value="ECO:0007669"/>
    <property type="project" value="InterPro"/>
</dbReference>
<gene>
    <name evidence="18" type="ORF">CVIRNUC_007827</name>
</gene>
<keyword evidence="6" id="KW-0285">Flavoprotein</keyword>
<evidence type="ECO:0000256" key="9">
    <source>
        <dbReference type="ARBA" id="ARBA00022989"/>
    </source>
</evidence>
<evidence type="ECO:0000256" key="4">
    <source>
        <dbReference type="ARBA" id="ARBA00010790"/>
    </source>
</evidence>
<dbReference type="GO" id="GO:0046577">
    <property type="term" value="F:long-chain-alcohol oxidase activity"/>
    <property type="evidence" value="ECO:0007669"/>
    <property type="project" value="UniProtKB-EC"/>
</dbReference>
<accession>A0AAV1IBA3</accession>
<evidence type="ECO:0000259" key="16">
    <source>
        <dbReference type="Pfam" id="PF00890"/>
    </source>
</evidence>
<dbReference type="InterPro" id="IPR012400">
    <property type="entry name" value="Long_Oxdase"/>
</dbReference>
<protein>
    <recommendedName>
        <fullName evidence="5 12">Long-chain-alcohol oxidase</fullName>
        <ecNumber evidence="5 12">1.1.3.20</ecNumber>
    </recommendedName>
</protein>
<dbReference type="InterPro" id="IPR007867">
    <property type="entry name" value="GMC_OxRtase_C"/>
</dbReference>
<dbReference type="Gene3D" id="3.50.50.60">
    <property type="entry name" value="FAD/NAD(P)-binding domain"/>
    <property type="match status" value="2"/>
</dbReference>